<accession>A0ABP4JJI3</accession>
<dbReference type="Pfam" id="PF00144">
    <property type="entry name" value="Beta-lactamase"/>
    <property type="match status" value="1"/>
</dbReference>
<organism evidence="4 5">
    <name type="scientific">Streptomyces thermospinosisporus</name>
    <dbReference type="NCBI Taxonomy" id="161482"/>
    <lineage>
        <taxon>Bacteria</taxon>
        <taxon>Bacillati</taxon>
        <taxon>Actinomycetota</taxon>
        <taxon>Actinomycetes</taxon>
        <taxon>Kitasatosporales</taxon>
        <taxon>Streptomycetaceae</taxon>
        <taxon>Streptomyces</taxon>
    </lineage>
</organism>
<keyword evidence="4" id="KW-0378">Hydrolase</keyword>
<evidence type="ECO:0000313" key="5">
    <source>
        <dbReference type="Proteomes" id="UP001500973"/>
    </source>
</evidence>
<dbReference type="RefSeq" id="WP_344012742.1">
    <property type="nucleotide sequence ID" value="NZ_BAAAIZ010000033.1"/>
</dbReference>
<name>A0ABP4JJI3_9ACTN</name>
<proteinExistence type="predicted"/>
<gene>
    <name evidence="4" type="ORF">GCM10009601_26800</name>
</gene>
<dbReference type="InterPro" id="IPR012338">
    <property type="entry name" value="Beta-lactam/transpept-like"/>
</dbReference>
<dbReference type="Gene3D" id="3.40.710.10">
    <property type="entry name" value="DD-peptidase/beta-lactamase superfamily"/>
    <property type="match status" value="1"/>
</dbReference>
<evidence type="ECO:0000256" key="2">
    <source>
        <dbReference type="SAM" id="SignalP"/>
    </source>
</evidence>
<evidence type="ECO:0000256" key="1">
    <source>
        <dbReference type="SAM" id="MobiDB-lite"/>
    </source>
</evidence>
<feature type="signal peptide" evidence="2">
    <location>
        <begin position="1"/>
        <end position="27"/>
    </location>
</feature>
<dbReference type="EMBL" id="BAAAIZ010000033">
    <property type="protein sequence ID" value="GAA1423482.1"/>
    <property type="molecule type" value="Genomic_DNA"/>
</dbReference>
<sequence length="433" mass="46116">MVSAAVLRKGAAAAVVSLCLLAVPAHAAAAPGQETPSPDREATAPDRGTTATDRGATATDREAAALPAPDTSGLLRLLSTARSQGAPGAMARIDDDGSLYRATVGMADRSTGRVLSTADRFRIGSVTKVMSATVLLQLADEGRLKLDAPVVEYLPGLLPDQRITVRHVLSHRSGLYDYTNDMFARTVDGFEAVRTKTFTLRRLVGLSLKHPRTTEPGGAYRYSNTNFVVAGMLIRKLTGRSLATEYRERIIEPLGLRDTFYVHPGTTIPGRHTRGYLTPDEAGAPPVDATEQTVSWAQSAGAVISSTRDLNTFLTALLSGRLTSAGSLAEMRRWVPAGTGQAYGLGLRRRDLSCGVSVYGHTGAVQGYYTYAFASSDGRRSLTALANTSNNAEVMNTMLRTLDAAFCGKRAAQRRAAAPAVRYEDVAPAIARD</sequence>
<feature type="region of interest" description="Disordered" evidence="1">
    <location>
        <begin position="28"/>
        <end position="58"/>
    </location>
</feature>
<dbReference type="GO" id="GO:0016787">
    <property type="term" value="F:hydrolase activity"/>
    <property type="evidence" value="ECO:0007669"/>
    <property type="project" value="UniProtKB-KW"/>
</dbReference>
<reference evidence="5" key="1">
    <citation type="journal article" date="2019" name="Int. J. Syst. Evol. Microbiol.">
        <title>The Global Catalogue of Microorganisms (GCM) 10K type strain sequencing project: providing services to taxonomists for standard genome sequencing and annotation.</title>
        <authorList>
            <consortium name="The Broad Institute Genomics Platform"/>
            <consortium name="The Broad Institute Genome Sequencing Center for Infectious Disease"/>
            <person name="Wu L."/>
            <person name="Ma J."/>
        </authorList>
    </citation>
    <scope>NUCLEOTIDE SEQUENCE [LARGE SCALE GENOMIC DNA]</scope>
    <source>
        <strain evidence="5">JCM 11756</strain>
    </source>
</reference>
<protein>
    <submittedName>
        <fullName evidence="4">Serine hydrolase domain-containing protein</fullName>
    </submittedName>
</protein>
<dbReference type="SUPFAM" id="SSF56601">
    <property type="entry name" value="beta-lactamase/transpeptidase-like"/>
    <property type="match status" value="1"/>
</dbReference>
<comment type="caution">
    <text evidence="4">The sequence shown here is derived from an EMBL/GenBank/DDBJ whole genome shotgun (WGS) entry which is preliminary data.</text>
</comment>
<feature type="domain" description="Beta-lactamase-related" evidence="3">
    <location>
        <begin position="83"/>
        <end position="395"/>
    </location>
</feature>
<dbReference type="InterPro" id="IPR050491">
    <property type="entry name" value="AmpC-like"/>
</dbReference>
<dbReference type="PANTHER" id="PTHR46825:SF7">
    <property type="entry name" value="D-ALANYL-D-ALANINE CARBOXYPEPTIDASE"/>
    <property type="match status" value="1"/>
</dbReference>
<keyword evidence="5" id="KW-1185">Reference proteome</keyword>
<feature type="chain" id="PRO_5045195057" evidence="2">
    <location>
        <begin position="28"/>
        <end position="433"/>
    </location>
</feature>
<evidence type="ECO:0000313" key="4">
    <source>
        <dbReference type="EMBL" id="GAA1423482.1"/>
    </source>
</evidence>
<dbReference type="PANTHER" id="PTHR46825">
    <property type="entry name" value="D-ALANYL-D-ALANINE-CARBOXYPEPTIDASE/ENDOPEPTIDASE AMPH"/>
    <property type="match status" value="1"/>
</dbReference>
<dbReference type="InterPro" id="IPR001466">
    <property type="entry name" value="Beta-lactam-related"/>
</dbReference>
<feature type="compositionally biased region" description="Low complexity" evidence="1">
    <location>
        <begin position="46"/>
        <end position="58"/>
    </location>
</feature>
<keyword evidence="2" id="KW-0732">Signal</keyword>
<dbReference type="Proteomes" id="UP001500973">
    <property type="component" value="Unassembled WGS sequence"/>
</dbReference>
<evidence type="ECO:0000259" key="3">
    <source>
        <dbReference type="Pfam" id="PF00144"/>
    </source>
</evidence>